<dbReference type="InterPro" id="IPR031561">
    <property type="entry name" value="DUF5086"/>
</dbReference>
<sequence length="149" mass="17022">MIFLRRAAMSGFPSGLFSSVLSGLLLTVAFSTHAETINDYALWNIKSDPSETRWIQIREFQRYRGEEIFHIDVYSRENGDMQELAMRLADHIAIEKEALLNSIGQPVETGVPDRIAYDQAVTSWMKTPASQREVCRRPVQRCLDPLFAD</sequence>
<evidence type="ECO:0000313" key="2">
    <source>
        <dbReference type="Proteomes" id="UP001481413"/>
    </source>
</evidence>
<dbReference type="RefSeq" id="WP_353294154.1">
    <property type="nucleotide sequence ID" value="NZ_BAABWH010000003.1"/>
</dbReference>
<dbReference type="Pfam" id="PF16985">
    <property type="entry name" value="DUF5086"/>
    <property type="match status" value="1"/>
</dbReference>
<accession>A0ABP9ZYX6</accession>
<organism evidence="1 2">
    <name type="scientific">Thalassolituus maritimus</name>
    <dbReference type="NCBI Taxonomy" id="484498"/>
    <lineage>
        <taxon>Bacteria</taxon>
        <taxon>Pseudomonadati</taxon>
        <taxon>Pseudomonadota</taxon>
        <taxon>Gammaproteobacteria</taxon>
        <taxon>Oceanospirillales</taxon>
        <taxon>Oceanospirillaceae</taxon>
        <taxon>Thalassolituus</taxon>
    </lineage>
</organism>
<dbReference type="Gene3D" id="3.90.70.190">
    <property type="entry name" value="Domain of unknown function (DUF5086)"/>
    <property type="match status" value="1"/>
</dbReference>
<dbReference type="Proteomes" id="UP001481413">
    <property type="component" value="Unassembled WGS sequence"/>
</dbReference>
<protein>
    <submittedName>
        <fullName evidence="1">Uncharacterized protein</fullName>
    </submittedName>
</protein>
<dbReference type="InterPro" id="IPR044935">
    <property type="entry name" value="DUF5086_sf"/>
</dbReference>
<name>A0ABP9ZYX6_9GAMM</name>
<evidence type="ECO:0000313" key="1">
    <source>
        <dbReference type="EMBL" id="GAA6145215.1"/>
    </source>
</evidence>
<dbReference type="EMBL" id="BAABWH010000003">
    <property type="protein sequence ID" value="GAA6145215.1"/>
    <property type="molecule type" value="Genomic_DNA"/>
</dbReference>
<reference evidence="1 2" key="1">
    <citation type="submission" date="2024-04" db="EMBL/GenBank/DDBJ databases">
        <title>Draft genome sequence of Thalassolituus maritimus NBRC 116585.</title>
        <authorList>
            <person name="Miyakawa T."/>
            <person name="Kusuya Y."/>
            <person name="Miura T."/>
        </authorList>
    </citation>
    <scope>NUCLEOTIDE SEQUENCE [LARGE SCALE GENOMIC DNA]</scope>
    <source>
        <strain evidence="1 2">5NW40-0001</strain>
    </source>
</reference>
<keyword evidence="2" id="KW-1185">Reference proteome</keyword>
<proteinExistence type="predicted"/>
<comment type="caution">
    <text evidence="1">The sequence shown here is derived from an EMBL/GenBank/DDBJ whole genome shotgun (WGS) entry which is preliminary data.</text>
</comment>
<gene>
    <name evidence="1" type="ORF">NBRC116585_13330</name>
</gene>